<dbReference type="AlphaFoldDB" id="A0A1G7PV10"/>
<evidence type="ECO:0000313" key="3">
    <source>
        <dbReference type="Proteomes" id="UP000199415"/>
    </source>
</evidence>
<sequence>MRTQTVIEKGQKALPERAIGLLRAGYQMWARRLVGLFAEAGGVARSDAPQELDVKEIQPADAADQDQGQSRDTGTQAQGICEKFLEPIHIAAAFGRHQRAKDCPEVARRV</sequence>
<feature type="region of interest" description="Disordered" evidence="1">
    <location>
        <begin position="48"/>
        <end position="78"/>
    </location>
</feature>
<organism evidence="2 3">
    <name type="scientific">Limimonas halophila</name>
    <dbReference type="NCBI Taxonomy" id="1082479"/>
    <lineage>
        <taxon>Bacteria</taxon>
        <taxon>Pseudomonadati</taxon>
        <taxon>Pseudomonadota</taxon>
        <taxon>Alphaproteobacteria</taxon>
        <taxon>Rhodospirillales</taxon>
        <taxon>Rhodovibrionaceae</taxon>
        <taxon>Limimonas</taxon>
    </lineage>
</organism>
<name>A0A1G7PV10_9PROT</name>
<reference evidence="2 3" key="1">
    <citation type="submission" date="2016-10" db="EMBL/GenBank/DDBJ databases">
        <authorList>
            <person name="de Groot N.N."/>
        </authorList>
    </citation>
    <scope>NUCLEOTIDE SEQUENCE [LARGE SCALE GENOMIC DNA]</scope>
    <source>
        <strain evidence="2 3">DSM 25584</strain>
    </source>
</reference>
<evidence type="ECO:0000256" key="1">
    <source>
        <dbReference type="SAM" id="MobiDB-lite"/>
    </source>
</evidence>
<dbReference type="Proteomes" id="UP000199415">
    <property type="component" value="Unassembled WGS sequence"/>
</dbReference>
<gene>
    <name evidence="2" type="ORF">SAMN05216241_10382</name>
</gene>
<evidence type="ECO:0000313" key="2">
    <source>
        <dbReference type="EMBL" id="SDF90078.1"/>
    </source>
</evidence>
<dbReference type="EMBL" id="FNCE01000003">
    <property type="protein sequence ID" value="SDF90078.1"/>
    <property type="molecule type" value="Genomic_DNA"/>
</dbReference>
<accession>A0A1G7PV10</accession>
<proteinExistence type="predicted"/>
<keyword evidence="3" id="KW-1185">Reference proteome</keyword>
<protein>
    <submittedName>
        <fullName evidence="2">Uncharacterized protein</fullName>
    </submittedName>
</protein>
<feature type="compositionally biased region" description="Polar residues" evidence="1">
    <location>
        <begin position="68"/>
        <end position="78"/>
    </location>
</feature>